<comment type="caution">
    <text evidence="1">The sequence shown here is derived from an EMBL/GenBank/DDBJ whole genome shotgun (WGS) entry which is preliminary data.</text>
</comment>
<accession>A0ABS6EDQ5</accession>
<dbReference type="Proteomes" id="UP000726170">
    <property type="component" value="Unassembled WGS sequence"/>
</dbReference>
<dbReference type="EMBL" id="JAHLQF010000001">
    <property type="protein sequence ID" value="MBU5483333.1"/>
    <property type="molecule type" value="Genomic_DNA"/>
</dbReference>
<keyword evidence="2" id="KW-1185">Reference proteome</keyword>
<sequence>MEEKYLKEIILYDESRLILKLKKFDLYNRCFETITINRDFFNEVSIKSKKEEIANDLRPLMSYIKSNDFTYSTIDIIDMMDKLYYKYDEDIFFVEKRLHIIDHISELAQIISFNTYDGKLRKNKEVEDTIYELIKIILNEYKIIIS</sequence>
<dbReference type="RefSeq" id="WP_216437719.1">
    <property type="nucleotide sequence ID" value="NZ_JAHLQF010000001.1"/>
</dbReference>
<evidence type="ECO:0000313" key="2">
    <source>
        <dbReference type="Proteomes" id="UP000726170"/>
    </source>
</evidence>
<protein>
    <submittedName>
        <fullName evidence="1">Uncharacterized protein</fullName>
    </submittedName>
</protein>
<proteinExistence type="predicted"/>
<name>A0ABS6EDQ5_9CLOT</name>
<evidence type="ECO:0000313" key="1">
    <source>
        <dbReference type="EMBL" id="MBU5483333.1"/>
    </source>
</evidence>
<organism evidence="1 2">
    <name type="scientific">Clostridium mobile</name>
    <dbReference type="NCBI Taxonomy" id="2841512"/>
    <lineage>
        <taxon>Bacteria</taxon>
        <taxon>Bacillati</taxon>
        <taxon>Bacillota</taxon>
        <taxon>Clostridia</taxon>
        <taxon>Eubacteriales</taxon>
        <taxon>Clostridiaceae</taxon>
        <taxon>Clostridium</taxon>
    </lineage>
</organism>
<reference evidence="1 2" key="1">
    <citation type="submission" date="2021-06" db="EMBL/GenBank/DDBJ databases">
        <authorList>
            <person name="Sun Q."/>
            <person name="Li D."/>
        </authorList>
    </citation>
    <scope>NUCLEOTIDE SEQUENCE [LARGE SCALE GENOMIC DNA]</scope>
    <source>
        <strain evidence="1 2">MSJ-11</strain>
    </source>
</reference>
<gene>
    <name evidence="1" type="ORF">KQI86_03270</name>
</gene>